<sequence length="66" mass="6381">MPGGTLSATIPAMGGGAILIVGSALLVLAVRDSSPDGRGRGARHGFQALVVLLVSIPAGSSSRGLA</sequence>
<dbReference type="Proteomes" id="UP000470404">
    <property type="component" value="Unassembled WGS sequence"/>
</dbReference>
<organism evidence="2 3">
    <name type="scientific">Amycolatopsis rubida</name>
    <dbReference type="NCBI Taxonomy" id="112413"/>
    <lineage>
        <taxon>Bacteria</taxon>
        <taxon>Bacillati</taxon>
        <taxon>Actinomycetota</taxon>
        <taxon>Actinomycetes</taxon>
        <taxon>Pseudonocardiales</taxon>
        <taxon>Pseudonocardiaceae</taxon>
        <taxon>Amycolatopsis</taxon>
    </lineage>
</organism>
<keyword evidence="1" id="KW-0812">Transmembrane</keyword>
<evidence type="ECO:0000313" key="2">
    <source>
        <dbReference type="EMBL" id="NEC55068.1"/>
    </source>
</evidence>
<gene>
    <name evidence="2" type="ORF">G3I59_05510</name>
</gene>
<feature type="transmembrane region" description="Helical" evidence="1">
    <location>
        <begin position="12"/>
        <end position="30"/>
    </location>
</feature>
<keyword evidence="3" id="KW-1185">Reference proteome</keyword>
<protein>
    <submittedName>
        <fullName evidence="2">Uncharacterized protein</fullName>
    </submittedName>
</protein>
<reference evidence="2 3" key="1">
    <citation type="submission" date="2020-01" db="EMBL/GenBank/DDBJ databases">
        <title>Insect and environment-associated Actinomycetes.</title>
        <authorList>
            <person name="Currrie C."/>
            <person name="Chevrette M."/>
            <person name="Carlson C."/>
            <person name="Stubbendieck R."/>
            <person name="Wendt-Pienkowski E."/>
        </authorList>
    </citation>
    <scope>NUCLEOTIDE SEQUENCE [LARGE SCALE GENOMIC DNA]</scope>
    <source>
        <strain evidence="2 3">SID8386</strain>
    </source>
</reference>
<comment type="caution">
    <text evidence="2">The sequence shown here is derived from an EMBL/GenBank/DDBJ whole genome shotgun (WGS) entry which is preliminary data.</text>
</comment>
<accession>A0ABX0BND9</accession>
<dbReference type="RefSeq" id="WP_157905115.1">
    <property type="nucleotide sequence ID" value="NZ_JAAGNC010000037.1"/>
</dbReference>
<keyword evidence="1" id="KW-0472">Membrane</keyword>
<keyword evidence="1" id="KW-1133">Transmembrane helix</keyword>
<proteinExistence type="predicted"/>
<evidence type="ECO:0000313" key="3">
    <source>
        <dbReference type="Proteomes" id="UP000470404"/>
    </source>
</evidence>
<name>A0ABX0BND9_9PSEU</name>
<evidence type="ECO:0000256" key="1">
    <source>
        <dbReference type="SAM" id="Phobius"/>
    </source>
</evidence>
<dbReference type="EMBL" id="JAAGNC010000037">
    <property type="protein sequence ID" value="NEC55068.1"/>
    <property type="molecule type" value="Genomic_DNA"/>
</dbReference>